<evidence type="ECO:0000259" key="2">
    <source>
        <dbReference type="Pfam" id="PF01693"/>
    </source>
</evidence>
<keyword evidence="4" id="KW-1185">Reference proteome</keyword>
<dbReference type="EMBL" id="BQNB010019819">
    <property type="protein sequence ID" value="GJT89382.1"/>
    <property type="molecule type" value="Genomic_DNA"/>
</dbReference>
<accession>A0ABQ5HQ13</accession>
<dbReference type="InterPro" id="IPR009027">
    <property type="entry name" value="Ribosomal_bL9/RNase_H1_N"/>
</dbReference>
<evidence type="ECO:0000313" key="3">
    <source>
        <dbReference type="EMBL" id="GJT89382.1"/>
    </source>
</evidence>
<dbReference type="InterPro" id="IPR011320">
    <property type="entry name" value="RNase_H1_N"/>
</dbReference>
<feature type="domain" description="Ribonuclease H1 N-terminal" evidence="2">
    <location>
        <begin position="45"/>
        <end position="86"/>
    </location>
</feature>
<gene>
    <name evidence="3" type="ORF">Tco_1071099</name>
</gene>
<dbReference type="SUPFAM" id="SSF55658">
    <property type="entry name" value="L9 N-domain-like"/>
    <property type="match status" value="1"/>
</dbReference>
<dbReference type="InterPro" id="IPR037056">
    <property type="entry name" value="RNase_H1_N_sf"/>
</dbReference>
<evidence type="ECO:0000256" key="1">
    <source>
        <dbReference type="SAM" id="MobiDB-lite"/>
    </source>
</evidence>
<organism evidence="3 4">
    <name type="scientific">Tanacetum coccineum</name>
    <dbReference type="NCBI Taxonomy" id="301880"/>
    <lineage>
        <taxon>Eukaryota</taxon>
        <taxon>Viridiplantae</taxon>
        <taxon>Streptophyta</taxon>
        <taxon>Embryophyta</taxon>
        <taxon>Tracheophyta</taxon>
        <taxon>Spermatophyta</taxon>
        <taxon>Magnoliopsida</taxon>
        <taxon>eudicotyledons</taxon>
        <taxon>Gunneridae</taxon>
        <taxon>Pentapetalae</taxon>
        <taxon>asterids</taxon>
        <taxon>campanulids</taxon>
        <taxon>Asterales</taxon>
        <taxon>Asteraceae</taxon>
        <taxon>Asteroideae</taxon>
        <taxon>Anthemideae</taxon>
        <taxon>Anthemidinae</taxon>
        <taxon>Tanacetum</taxon>
    </lineage>
</organism>
<sequence length="191" mass="22216">METSTQTTTSNTQRSSSPSPGEKEFMQREEQIERVLQNSSHEKQKWYVIFNGPFRGIYHDWSIASTHIIGKTVTHKSYLSKEAAEKALAESYKTITTEEVQKSQQFVSLNQQSQIAILNAVNKIRSIPTTKEREEMRKPTVEKFQRLLDSLINYGEIHTFSTPRKEKILDPRQYSSQKHHQRTSMTTTFMD</sequence>
<proteinExistence type="predicted"/>
<name>A0ABQ5HQ13_9ASTR</name>
<protein>
    <submittedName>
        <fullName evidence="3">Enzymatic polyprotein</fullName>
    </submittedName>
</protein>
<reference evidence="3" key="2">
    <citation type="submission" date="2022-01" db="EMBL/GenBank/DDBJ databases">
        <authorList>
            <person name="Yamashiro T."/>
            <person name="Shiraishi A."/>
            <person name="Satake H."/>
            <person name="Nakayama K."/>
        </authorList>
    </citation>
    <scope>NUCLEOTIDE SEQUENCE</scope>
</reference>
<evidence type="ECO:0000313" key="4">
    <source>
        <dbReference type="Proteomes" id="UP001151760"/>
    </source>
</evidence>
<dbReference type="Gene3D" id="3.40.970.10">
    <property type="entry name" value="Ribonuclease H1, N-terminal domain"/>
    <property type="match status" value="1"/>
</dbReference>
<dbReference type="Proteomes" id="UP001151760">
    <property type="component" value="Unassembled WGS sequence"/>
</dbReference>
<comment type="caution">
    <text evidence="3">The sequence shown here is derived from an EMBL/GenBank/DDBJ whole genome shotgun (WGS) entry which is preliminary data.</text>
</comment>
<dbReference type="Pfam" id="PF01693">
    <property type="entry name" value="Cauli_VI"/>
    <property type="match status" value="1"/>
</dbReference>
<feature type="region of interest" description="Disordered" evidence="1">
    <location>
        <begin position="1"/>
        <end position="27"/>
    </location>
</feature>
<feature type="compositionally biased region" description="Low complexity" evidence="1">
    <location>
        <begin position="1"/>
        <end position="20"/>
    </location>
</feature>
<feature type="region of interest" description="Disordered" evidence="1">
    <location>
        <begin position="171"/>
        <end position="191"/>
    </location>
</feature>
<reference evidence="3" key="1">
    <citation type="journal article" date="2022" name="Int. J. Mol. Sci.">
        <title>Draft Genome of Tanacetum Coccineum: Genomic Comparison of Closely Related Tanacetum-Family Plants.</title>
        <authorList>
            <person name="Yamashiro T."/>
            <person name="Shiraishi A."/>
            <person name="Nakayama K."/>
            <person name="Satake H."/>
        </authorList>
    </citation>
    <scope>NUCLEOTIDE SEQUENCE</scope>
</reference>